<gene>
    <name evidence="2" type="ORF">LNINA_LOCUS1470</name>
</gene>
<evidence type="ECO:0000313" key="3">
    <source>
        <dbReference type="Proteomes" id="UP001497472"/>
    </source>
</evidence>
<keyword evidence="1" id="KW-0472">Membrane</keyword>
<name>A0AAV1IZD8_9NEOP</name>
<evidence type="ECO:0000313" key="2">
    <source>
        <dbReference type="EMBL" id="CAK1541489.1"/>
    </source>
</evidence>
<reference evidence="2 3" key="1">
    <citation type="submission" date="2023-11" db="EMBL/GenBank/DDBJ databases">
        <authorList>
            <person name="Okamura Y."/>
        </authorList>
    </citation>
    <scope>NUCLEOTIDE SEQUENCE [LARGE SCALE GENOMIC DNA]</scope>
</reference>
<dbReference type="EMBL" id="CAVLEF010000002">
    <property type="protein sequence ID" value="CAK1541489.1"/>
    <property type="molecule type" value="Genomic_DNA"/>
</dbReference>
<evidence type="ECO:0008006" key="4">
    <source>
        <dbReference type="Google" id="ProtNLM"/>
    </source>
</evidence>
<keyword evidence="1" id="KW-0812">Transmembrane</keyword>
<proteinExistence type="predicted"/>
<feature type="transmembrane region" description="Helical" evidence="1">
    <location>
        <begin position="44"/>
        <end position="65"/>
    </location>
</feature>
<feature type="transmembrane region" description="Helical" evidence="1">
    <location>
        <begin position="263"/>
        <end position="281"/>
    </location>
</feature>
<organism evidence="2 3">
    <name type="scientific">Leptosia nina</name>
    <dbReference type="NCBI Taxonomy" id="320188"/>
    <lineage>
        <taxon>Eukaryota</taxon>
        <taxon>Metazoa</taxon>
        <taxon>Ecdysozoa</taxon>
        <taxon>Arthropoda</taxon>
        <taxon>Hexapoda</taxon>
        <taxon>Insecta</taxon>
        <taxon>Pterygota</taxon>
        <taxon>Neoptera</taxon>
        <taxon>Endopterygota</taxon>
        <taxon>Lepidoptera</taxon>
        <taxon>Glossata</taxon>
        <taxon>Ditrysia</taxon>
        <taxon>Papilionoidea</taxon>
        <taxon>Pieridae</taxon>
        <taxon>Pierinae</taxon>
        <taxon>Leptosia</taxon>
    </lineage>
</organism>
<sequence length="403" mass="45715">MEIKGGASRDITVAVFYCLRIVGMAPVSIKHLQDGYRFAFKRIYSVYGIILISSLNIGHICIAGYDVINGLKKEPTILGNNTVLVTLLWLFDVVTSVMITQIVILRGMKQTQNIIECCKKFDEIKGKVQIPRYTSIGYKVFLVLFFLSQIGLDALYTVGLTDTYQGEDYTLQTLLYCLTFSAVTKYVIVCLLQIQMFASYLEVALHVKYVREELQELNDTLTLDDSDSSFYVHSVNNRLKHIGETFESTKNIFSEMNESSPGVHALILLNLSFRLVINLHGISGFLINPETNFDPSLQDEIPMWIFVCDATHIIVGIMLMTQPYANMECELRIVKLLLGSIMTMKNYVYNVFPYVDMFYRDLISFDFTYSPLGVVTMQRSIVVQVIGVGITIIAAIVQFQKKK</sequence>
<comment type="caution">
    <text evidence="2">The sequence shown here is derived from an EMBL/GenBank/DDBJ whole genome shotgun (WGS) entry which is preliminary data.</text>
</comment>
<keyword evidence="1" id="KW-1133">Transmembrane helix</keyword>
<feature type="transmembrane region" description="Helical" evidence="1">
    <location>
        <begin position="85"/>
        <end position="105"/>
    </location>
</feature>
<feature type="transmembrane region" description="Helical" evidence="1">
    <location>
        <begin position="301"/>
        <end position="321"/>
    </location>
</feature>
<dbReference type="AlphaFoldDB" id="A0AAV1IZD8"/>
<feature type="transmembrane region" description="Helical" evidence="1">
    <location>
        <begin position="173"/>
        <end position="192"/>
    </location>
</feature>
<feature type="transmembrane region" description="Helical" evidence="1">
    <location>
        <begin position="381"/>
        <end position="399"/>
    </location>
</feature>
<feature type="transmembrane region" description="Helical" evidence="1">
    <location>
        <begin position="140"/>
        <end position="161"/>
    </location>
</feature>
<protein>
    <recommendedName>
        <fullName evidence="4">Gustatory receptor</fullName>
    </recommendedName>
</protein>
<accession>A0AAV1IZD8</accession>
<evidence type="ECO:0000256" key="1">
    <source>
        <dbReference type="SAM" id="Phobius"/>
    </source>
</evidence>
<feature type="transmembrane region" description="Helical" evidence="1">
    <location>
        <begin position="333"/>
        <end position="352"/>
    </location>
</feature>
<dbReference type="Proteomes" id="UP001497472">
    <property type="component" value="Unassembled WGS sequence"/>
</dbReference>
<keyword evidence="3" id="KW-1185">Reference proteome</keyword>